<feature type="signal peptide" evidence="1">
    <location>
        <begin position="1"/>
        <end position="24"/>
    </location>
</feature>
<protein>
    <recommendedName>
        <fullName evidence="4">ABC transporter substrate-binding protein</fullName>
    </recommendedName>
</protein>
<keyword evidence="3" id="KW-1185">Reference proteome</keyword>
<dbReference type="EMBL" id="FRFG01000037">
    <property type="protein sequence ID" value="SHO57378.1"/>
    <property type="molecule type" value="Genomic_DNA"/>
</dbReference>
<name>A0A1M7YXN2_9VIBR</name>
<evidence type="ECO:0000313" key="2">
    <source>
        <dbReference type="EMBL" id="SHO57378.1"/>
    </source>
</evidence>
<dbReference type="PANTHER" id="PTHR42779">
    <property type="entry name" value="PROTEIN YNJB"/>
    <property type="match status" value="1"/>
</dbReference>
<evidence type="ECO:0000313" key="3">
    <source>
        <dbReference type="Proteomes" id="UP000184600"/>
    </source>
</evidence>
<dbReference type="NCBIfam" id="NF008633">
    <property type="entry name" value="PRK11622.1"/>
    <property type="match status" value="1"/>
</dbReference>
<dbReference type="AlphaFoldDB" id="A0A1M7YXN2"/>
<dbReference type="InterPro" id="IPR006059">
    <property type="entry name" value="SBP"/>
</dbReference>
<dbReference type="SUPFAM" id="SSF53850">
    <property type="entry name" value="Periplasmic binding protein-like II"/>
    <property type="match status" value="1"/>
</dbReference>
<dbReference type="RefSeq" id="WP_370738766.1">
    <property type="nucleotide sequence ID" value="NZ_AP024898.1"/>
</dbReference>
<dbReference type="Gene3D" id="3.40.190.10">
    <property type="entry name" value="Periplasmic binding protein-like II"/>
    <property type="match status" value="2"/>
</dbReference>
<reference evidence="3" key="1">
    <citation type="submission" date="2016-12" db="EMBL/GenBank/DDBJ databases">
        <authorList>
            <person name="Rodrigo-Torres L."/>
            <person name="Arahal R.D."/>
            <person name="Lucena T."/>
        </authorList>
    </citation>
    <scope>NUCLEOTIDE SEQUENCE [LARGE SCALE GENOMIC DNA]</scope>
</reference>
<gene>
    <name evidence="2" type="ORF">VQ7734_03147</name>
</gene>
<proteinExistence type="predicted"/>
<dbReference type="Pfam" id="PF13416">
    <property type="entry name" value="SBP_bac_8"/>
    <property type="match status" value="1"/>
</dbReference>
<sequence>MESIKMKQLLTGLLILIWSLSATANDHWQDIVTEARGQTVYFNAWGGNAAINEYIQWAAAQAEKQYGIKIQHVKVNHTTLVVKRIAAEVKAGRQKPGSVDLIWINGENFSRMKRENLLFGPWVGQLPNWQYVDQTKPVQVDFSVATSGLESPWGSAQLCFIVDLAVTPNPPVSAQELLAFAKKNPGKVSYPAPPDFHGSTLIKQLLIELSGPAWFQKPVDPQFFAQLTQPLWDYLEQLHPYMWQEGKVFPPSAAEMNHMLADGTLKLSLSFNPNEVRNLIARHVLPETAASYGFTRGMIGNVHFVAIPANARAKEAAQVFANFLLSPQAQARKADITVWGDGTVLDPERLSVTDKHLFQVLSTQSLMNRVPTLAEPHSSWMQALEEEWLRRYGGR</sequence>
<dbReference type="Proteomes" id="UP000184600">
    <property type="component" value="Unassembled WGS sequence"/>
</dbReference>
<dbReference type="InterPro" id="IPR027020">
    <property type="entry name" value="YnjB"/>
</dbReference>
<dbReference type="STRING" id="1117707.VQ7734_03147"/>
<dbReference type="PANTHER" id="PTHR42779:SF1">
    <property type="entry name" value="PROTEIN YNJB"/>
    <property type="match status" value="1"/>
</dbReference>
<evidence type="ECO:0008006" key="4">
    <source>
        <dbReference type="Google" id="ProtNLM"/>
    </source>
</evidence>
<feature type="chain" id="PRO_5012523146" description="ABC transporter substrate-binding protein" evidence="1">
    <location>
        <begin position="25"/>
        <end position="395"/>
    </location>
</feature>
<organism evidence="2 3">
    <name type="scientific">Vibrio quintilis</name>
    <dbReference type="NCBI Taxonomy" id="1117707"/>
    <lineage>
        <taxon>Bacteria</taxon>
        <taxon>Pseudomonadati</taxon>
        <taxon>Pseudomonadota</taxon>
        <taxon>Gammaproteobacteria</taxon>
        <taxon>Vibrionales</taxon>
        <taxon>Vibrionaceae</taxon>
        <taxon>Vibrio</taxon>
    </lineage>
</organism>
<accession>A0A1M7YXN2</accession>
<keyword evidence="1" id="KW-0732">Signal</keyword>
<evidence type="ECO:0000256" key="1">
    <source>
        <dbReference type="SAM" id="SignalP"/>
    </source>
</evidence>
<dbReference type="PIRSF" id="PIRSF029172">
    <property type="entry name" value="UCP029172_ABC_sbc_YnjB"/>
    <property type="match status" value="1"/>
</dbReference>